<evidence type="ECO:0000259" key="2">
    <source>
        <dbReference type="Pfam" id="PF09917"/>
    </source>
</evidence>
<dbReference type="PANTHER" id="PTHR36919:SF2">
    <property type="entry name" value="BLL6627 PROTEIN"/>
    <property type="match status" value="1"/>
</dbReference>
<feature type="domain" description="DUF2147" evidence="2">
    <location>
        <begin position="28"/>
        <end position="142"/>
    </location>
</feature>
<dbReference type="Proteomes" id="UP000292884">
    <property type="component" value="Unassembled WGS sequence"/>
</dbReference>
<evidence type="ECO:0000313" key="3">
    <source>
        <dbReference type="EMBL" id="TCC91959.1"/>
    </source>
</evidence>
<evidence type="ECO:0000313" key="4">
    <source>
        <dbReference type="Proteomes" id="UP000292884"/>
    </source>
</evidence>
<feature type="chain" id="PRO_5021002011" evidence="1">
    <location>
        <begin position="21"/>
        <end position="144"/>
    </location>
</feature>
<reference evidence="3 4" key="1">
    <citation type="submission" date="2019-02" db="EMBL/GenBank/DDBJ databases">
        <title>Pedobacter sp. RP-1-13 sp. nov., isolated from Arctic soil.</title>
        <authorList>
            <person name="Dahal R.H."/>
        </authorList>
    </citation>
    <scope>NUCLEOTIDE SEQUENCE [LARGE SCALE GENOMIC DNA]</scope>
    <source>
        <strain evidence="3 4">RP-1-13</strain>
    </source>
</reference>
<dbReference type="OrthoDB" id="9814399at2"/>
<sequence>MFKKLAVLFILFASTLSVFAQKKDDILGKWLNSSGEGQIEIFKKGEKYFGKLVWIKDPNDENGKPRTDVKNPNTSLRTKPILGLEIVKDFVYEDNEWTEGKVYDPKTGKSYSGNMSLEGVNKLKMRGYIGISLIGRTEVWKKVK</sequence>
<name>A0A4R0MXE4_9SPHI</name>
<evidence type="ECO:0000256" key="1">
    <source>
        <dbReference type="SAM" id="SignalP"/>
    </source>
</evidence>
<comment type="caution">
    <text evidence="3">The sequence shown here is derived from an EMBL/GenBank/DDBJ whole genome shotgun (WGS) entry which is preliminary data.</text>
</comment>
<dbReference type="RefSeq" id="WP_131552900.1">
    <property type="nucleotide sequence ID" value="NZ_SJSK01000002.1"/>
</dbReference>
<protein>
    <submittedName>
        <fullName evidence="3">DUF2147 domain-containing protein</fullName>
    </submittedName>
</protein>
<dbReference type="InterPro" id="IPR019223">
    <property type="entry name" value="DUF2147"/>
</dbReference>
<accession>A0A4R0MXE4</accession>
<keyword evidence="4" id="KW-1185">Reference proteome</keyword>
<dbReference type="AlphaFoldDB" id="A0A4R0MXE4"/>
<dbReference type="Gene3D" id="2.40.128.520">
    <property type="match status" value="1"/>
</dbReference>
<dbReference type="EMBL" id="SJSK01000002">
    <property type="protein sequence ID" value="TCC91959.1"/>
    <property type="molecule type" value="Genomic_DNA"/>
</dbReference>
<gene>
    <name evidence="3" type="ORF">EZ428_09460</name>
</gene>
<organism evidence="3 4">
    <name type="scientific">Pedobacter frigiditerrae</name>
    <dbReference type="NCBI Taxonomy" id="2530452"/>
    <lineage>
        <taxon>Bacteria</taxon>
        <taxon>Pseudomonadati</taxon>
        <taxon>Bacteroidota</taxon>
        <taxon>Sphingobacteriia</taxon>
        <taxon>Sphingobacteriales</taxon>
        <taxon>Sphingobacteriaceae</taxon>
        <taxon>Pedobacter</taxon>
    </lineage>
</organism>
<proteinExistence type="predicted"/>
<keyword evidence="1" id="KW-0732">Signal</keyword>
<feature type="signal peptide" evidence="1">
    <location>
        <begin position="1"/>
        <end position="20"/>
    </location>
</feature>
<dbReference type="Pfam" id="PF09917">
    <property type="entry name" value="DUF2147"/>
    <property type="match status" value="1"/>
</dbReference>
<dbReference type="PANTHER" id="PTHR36919">
    <property type="entry name" value="BLR1215 PROTEIN"/>
    <property type="match status" value="1"/>
</dbReference>